<dbReference type="OrthoDB" id="9771846at2"/>
<dbReference type="RefSeq" id="WP_013325277.1">
    <property type="nucleotide sequence ID" value="NC_014501.1"/>
</dbReference>
<organism evidence="2 3">
    <name type="scientific">Gloeothece verrucosa (strain PCC 7822)</name>
    <name type="common">Cyanothece sp. (strain PCC 7822)</name>
    <dbReference type="NCBI Taxonomy" id="497965"/>
    <lineage>
        <taxon>Bacteria</taxon>
        <taxon>Bacillati</taxon>
        <taxon>Cyanobacteriota</taxon>
        <taxon>Cyanophyceae</taxon>
        <taxon>Oscillatoriophycideae</taxon>
        <taxon>Chroococcales</taxon>
        <taxon>Aphanothecaceae</taxon>
        <taxon>Gloeothece</taxon>
        <taxon>Gloeothece verrucosa</taxon>
    </lineage>
</organism>
<accession>E0U834</accession>
<dbReference type="Proteomes" id="UP000008206">
    <property type="component" value="Chromosome"/>
</dbReference>
<dbReference type="PANTHER" id="PTHR43179:SF7">
    <property type="entry name" value="RHAMNOSYLTRANSFERASE WBBL"/>
    <property type="match status" value="1"/>
</dbReference>
<dbReference type="HOGENOM" id="CLU_023845_0_1_3"/>
<dbReference type="SUPFAM" id="SSF53448">
    <property type="entry name" value="Nucleotide-diphospho-sugar transferases"/>
    <property type="match status" value="1"/>
</dbReference>
<evidence type="ECO:0000313" key="3">
    <source>
        <dbReference type="Proteomes" id="UP000008206"/>
    </source>
</evidence>
<dbReference type="GO" id="GO:0016740">
    <property type="term" value="F:transferase activity"/>
    <property type="evidence" value="ECO:0007669"/>
    <property type="project" value="UniProtKB-KW"/>
</dbReference>
<gene>
    <name evidence="2" type="ordered locus">Cyan7822_5360</name>
</gene>
<dbReference type="Pfam" id="PF00535">
    <property type="entry name" value="Glycos_transf_2"/>
    <property type="match status" value="1"/>
</dbReference>
<keyword evidence="2" id="KW-0808">Transferase</keyword>
<dbReference type="Gene3D" id="3.90.550.10">
    <property type="entry name" value="Spore Coat Polysaccharide Biosynthesis Protein SpsA, Chain A"/>
    <property type="match status" value="1"/>
</dbReference>
<dbReference type="PANTHER" id="PTHR43179">
    <property type="entry name" value="RHAMNOSYLTRANSFERASE WBBL"/>
    <property type="match status" value="1"/>
</dbReference>
<dbReference type="STRING" id="497965.Cyan7822_5360"/>
<sequence length="301" mass="34900">MLPISVITVTHNHAPYIARCLDALLPEVKQVGGEIILIDNRSDDESYQIASAYPDVQLYLNPERRGFAANNNFGMAVAKGRYLLLLNPDTEILPGSLNTLIQFMDENPNVGLSGAQLLFPDGSIQPSPRRFPTWGSVLARRSPLRIFLRNSGFNRRHLMLDIDHSQPFPVDWLLGACLLIRQEVLETVGPLDEGFFLYVEDIDWARRIHQQGWKVYYIPTAQIIHHHLAVSDKHFFSYRMWLHFQSMIRYTRKYLVPKLPLLSIRGNQTKIWKSTHKEMVFNKQSEVRSQESEIRINCWEF</sequence>
<name>E0U834_GLOV7</name>
<dbReference type="CAZy" id="GT2">
    <property type="family name" value="Glycosyltransferase Family 2"/>
</dbReference>
<dbReference type="AlphaFoldDB" id="E0U834"/>
<reference evidence="3" key="1">
    <citation type="journal article" date="2011" name="MBio">
        <title>Novel metabolic attributes of the genus Cyanothece, comprising a group of unicellular nitrogen-fixing Cyanobacteria.</title>
        <authorList>
            <person name="Bandyopadhyay A."/>
            <person name="Elvitigala T."/>
            <person name="Welsh E."/>
            <person name="Stockel J."/>
            <person name="Liberton M."/>
            <person name="Min H."/>
            <person name="Sherman L.A."/>
            <person name="Pakrasi H.B."/>
        </authorList>
    </citation>
    <scope>NUCLEOTIDE SEQUENCE [LARGE SCALE GENOMIC DNA]</scope>
    <source>
        <strain evidence="3">PCC 7822</strain>
    </source>
</reference>
<keyword evidence="3" id="KW-1185">Reference proteome</keyword>
<dbReference type="InterPro" id="IPR029044">
    <property type="entry name" value="Nucleotide-diphossugar_trans"/>
</dbReference>
<evidence type="ECO:0000259" key="1">
    <source>
        <dbReference type="Pfam" id="PF00535"/>
    </source>
</evidence>
<dbReference type="EMBL" id="CP002198">
    <property type="protein sequence ID" value="ADN17239.1"/>
    <property type="molecule type" value="Genomic_DNA"/>
</dbReference>
<proteinExistence type="predicted"/>
<evidence type="ECO:0000313" key="2">
    <source>
        <dbReference type="EMBL" id="ADN17239.1"/>
    </source>
</evidence>
<dbReference type="eggNOG" id="COG1216">
    <property type="taxonomic scope" value="Bacteria"/>
</dbReference>
<protein>
    <submittedName>
        <fullName evidence="2">Glycosyl transferase family 2</fullName>
    </submittedName>
</protein>
<dbReference type="KEGG" id="cyj:Cyan7822_5360"/>
<dbReference type="CDD" id="cd04186">
    <property type="entry name" value="GT_2_like_c"/>
    <property type="match status" value="1"/>
</dbReference>
<feature type="domain" description="Glycosyltransferase 2-like" evidence="1">
    <location>
        <begin position="5"/>
        <end position="186"/>
    </location>
</feature>
<dbReference type="InterPro" id="IPR001173">
    <property type="entry name" value="Glyco_trans_2-like"/>
</dbReference>